<dbReference type="AlphaFoldDB" id="A0AAV5UJD6"/>
<feature type="non-terminal residue" evidence="2">
    <location>
        <position position="1"/>
    </location>
</feature>
<proteinExistence type="predicted"/>
<feature type="non-terminal residue" evidence="2">
    <location>
        <position position="138"/>
    </location>
</feature>
<feature type="compositionally biased region" description="Basic and acidic residues" evidence="1">
    <location>
        <begin position="92"/>
        <end position="107"/>
    </location>
</feature>
<dbReference type="EMBL" id="BTSX01000006">
    <property type="protein sequence ID" value="GMT07084.1"/>
    <property type="molecule type" value="Genomic_DNA"/>
</dbReference>
<evidence type="ECO:0000313" key="2">
    <source>
        <dbReference type="EMBL" id="GMT07084.1"/>
    </source>
</evidence>
<evidence type="ECO:0000313" key="3">
    <source>
        <dbReference type="Proteomes" id="UP001432027"/>
    </source>
</evidence>
<evidence type="ECO:0008006" key="4">
    <source>
        <dbReference type="Google" id="ProtNLM"/>
    </source>
</evidence>
<comment type="caution">
    <text evidence="2">The sequence shown here is derived from an EMBL/GenBank/DDBJ whole genome shotgun (WGS) entry which is preliminary data.</text>
</comment>
<feature type="compositionally biased region" description="Low complexity" evidence="1">
    <location>
        <begin position="125"/>
        <end position="138"/>
    </location>
</feature>
<organism evidence="2 3">
    <name type="scientific">Pristionchus entomophagus</name>
    <dbReference type="NCBI Taxonomy" id="358040"/>
    <lineage>
        <taxon>Eukaryota</taxon>
        <taxon>Metazoa</taxon>
        <taxon>Ecdysozoa</taxon>
        <taxon>Nematoda</taxon>
        <taxon>Chromadorea</taxon>
        <taxon>Rhabditida</taxon>
        <taxon>Rhabditina</taxon>
        <taxon>Diplogasteromorpha</taxon>
        <taxon>Diplogasteroidea</taxon>
        <taxon>Neodiplogasteridae</taxon>
        <taxon>Pristionchus</taxon>
    </lineage>
</organism>
<protein>
    <recommendedName>
        <fullName evidence="4">C2H2-type domain-containing protein</fullName>
    </recommendedName>
</protein>
<accession>A0AAV5UJD6</accession>
<feature type="region of interest" description="Disordered" evidence="1">
    <location>
        <begin position="65"/>
        <end position="138"/>
    </location>
</feature>
<evidence type="ECO:0000256" key="1">
    <source>
        <dbReference type="SAM" id="MobiDB-lite"/>
    </source>
</evidence>
<dbReference type="Proteomes" id="UP001432027">
    <property type="component" value="Unassembled WGS sequence"/>
</dbReference>
<sequence>SYSAGYGKPRVMLHNNFTNVDNGGGGEMRAEKEVKRKEQFACPHCVNKVYSSSRGLKSHLTRYCPGAKQEAEDEHDNGENAQQPNPPGNLGRVDDRPGNQPMQRERFPSTPPPGLQEIPEDQMRQPAALQGAAGPANG</sequence>
<keyword evidence="3" id="KW-1185">Reference proteome</keyword>
<reference evidence="2" key="1">
    <citation type="submission" date="2023-10" db="EMBL/GenBank/DDBJ databases">
        <title>Genome assembly of Pristionchus species.</title>
        <authorList>
            <person name="Yoshida K."/>
            <person name="Sommer R.J."/>
        </authorList>
    </citation>
    <scope>NUCLEOTIDE SEQUENCE</scope>
    <source>
        <strain evidence="2">RS0144</strain>
    </source>
</reference>
<name>A0AAV5UJD6_9BILA</name>
<gene>
    <name evidence="2" type="ORF">PENTCL1PPCAC_29258</name>
</gene>